<dbReference type="PANTHER" id="PTHR38589:SF1">
    <property type="entry name" value="BLR0621 PROTEIN"/>
    <property type="match status" value="1"/>
</dbReference>
<evidence type="ECO:0000259" key="1">
    <source>
        <dbReference type="Pfam" id="PF03734"/>
    </source>
</evidence>
<evidence type="ECO:0000313" key="2">
    <source>
        <dbReference type="EMBL" id="QHQ61074.1"/>
    </source>
</evidence>
<evidence type="ECO:0000313" key="3">
    <source>
        <dbReference type="Proteomes" id="UP000464314"/>
    </source>
</evidence>
<proteinExistence type="predicted"/>
<name>A0A6P1TIW4_9FIRM</name>
<dbReference type="Gene3D" id="2.60.40.10">
    <property type="entry name" value="Immunoglobulins"/>
    <property type="match status" value="1"/>
</dbReference>
<dbReference type="AlphaFoldDB" id="A0A6P1TIW4"/>
<dbReference type="GO" id="GO:0016740">
    <property type="term" value="F:transferase activity"/>
    <property type="evidence" value="ECO:0007669"/>
    <property type="project" value="InterPro"/>
</dbReference>
<dbReference type="KEGG" id="anr:Ana3638_10090"/>
<dbReference type="InterPro" id="IPR013783">
    <property type="entry name" value="Ig-like_fold"/>
</dbReference>
<dbReference type="RefSeq" id="WP_161837901.1">
    <property type="nucleotide sequence ID" value="NZ_CP048000.1"/>
</dbReference>
<dbReference type="PANTHER" id="PTHR38589">
    <property type="entry name" value="BLR0621 PROTEIN"/>
    <property type="match status" value="1"/>
</dbReference>
<gene>
    <name evidence="2" type="ORF">Ana3638_10090</name>
</gene>
<keyword evidence="3" id="KW-1185">Reference proteome</keyword>
<accession>A0A6P1TIW4</accession>
<feature type="domain" description="L,D-TPase catalytic" evidence="1">
    <location>
        <begin position="147"/>
        <end position="295"/>
    </location>
</feature>
<organism evidence="2 3">
    <name type="scientific">Anaerocolumna sedimenticola</name>
    <dbReference type="NCBI Taxonomy" id="2696063"/>
    <lineage>
        <taxon>Bacteria</taxon>
        <taxon>Bacillati</taxon>
        <taxon>Bacillota</taxon>
        <taxon>Clostridia</taxon>
        <taxon>Lachnospirales</taxon>
        <taxon>Lachnospiraceae</taxon>
        <taxon>Anaerocolumna</taxon>
    </lineage>
</organism>
<reference evidence="2 3" key="1">
    <citation type="submission" date="2020-01" db="EMBL/GenBank/DDBJ databases">
        <title>Genome analysis of Anaerocolumna sp. CBA3638.</title>
        <authorList>
            <person name="Kim J."/>
            <person name="Roh S.W."/>
        </authorList>
    </citation>
    <scope>NUCLEOTIDE SEQUENCE [LARGE SCALE GENOMIC DNA]</scope>
    <source>
        <strain evidence="2 3">CBA3638</strain>
    </source>
</reference>
<dbReference type="Pfam" id="PF03734">
    <property type="entry name" value="YkuD"/>
    <property type="match status" value="1"/>
</dbReference>
<dbReference type="Proteomes" id="UP000464314">
    <property type="component" value="Chromosome"/>
</dbReference>
<protein>
    <submittedName>
        <fullName evidence="2">L,D-transpeptidase family protein</fullName>
    </submittedName>
</protein>
<dbReference type="EMBL" id="CP048000">
    <property type="protein sequence ID" value="QHQ61074.1"/>
    <property type="molecule type" value="Genomic_DNA"/>
</dbReference>
<dbReference type="InterPro" id="IPR005490">
    <property type="entry name" value="LD_TPept_cat_dom"/>
</dbReference>
<sequence>MNIINIKKTGNNKLEISWIKVSDQDGYRVYRASEYNGTYTLVKDTKDDKFIDNVSIGNGYYYKIKSYKKEDGKVILSHFSLIKRGGINANGVPASIPATKIGSLKINGKQVIIVSVDKANNTTANVSFYSKDKNGQWILDFSTIGYIGKNGIGKTKEGDNKTPIGLFNFTAAFGVASKPGNAKVPYVKVNETHWLVSDSNSKYYNRFVSTSKSKDGYSQTQEVVKDWDSSYGEQLYNYPKAYKYSLILNYNPGNVPHKGSAIFLHCYTNNKYTAGCVAIPESKMKYLLQKLDVNSQNKIAASIIIDTADNILSY</sequence>